<feature type="transmembrane region" description="Helical" evidence="9">
    <location>
        <begin position="90"/>
        <end position="111"/>
    </location>
</feature>
<evidence type="ECO:0000256" key="2">
    <source>
        <dbReference type="ARBA" id="ARBA00022692"/>
    </source>
</evidence>
<dbReference type="InterPro" id="IPR013130">
    <property type="entry name" value="Fe3_Rdtase_TM_dom"/>
</dbReference>
<dbReference type="AlphaFoldDB" id="A0A8J3E3G4"/>
<dbReference type="Pfam" id="PF00355">
    <property type="entry name" value="Rieske"/>
    <property type="match status" value="1"/>
</dbReference>
<gene>
    <name evidence="11" type="ORF">GCM10011611_25820</name>
</gene>
<keyword evidence="2 9" id="KW-0812">Transmembrane</keyword>
<feature type="transmembrane region" description="Helical" evidence="9">
    <location>
        <begin position="55"/>
        <end position="74"/>
    </location>
</feature>
<feature type="transmembrane region" description="Helical" evidence="9">
    <location>
        <begin position="131"/>
        <end position="152"/>
    </location>
</feature>
<evidence type="ECO:0000259" key="10">
    <source>
        <dbReference type="PROSITE" id="PS51296"/>
    </source>
</evidence>
<dbReference type="Gene3D" id="2.102.10.10">
    <property type="entry name" value="Rieske [2Fe-2S] iron-sulphur domain"/>
    <property type="match status" value="1"/>
</dbReference>
<keyword evidence="4" id="KW-0479">Metal-binding</keyword>
<dbReference type="PROSITE" id="PS51296">
    <property type="entry name" value="RIESKE"/>
    <property type="match status" value="1"/>
</dbReference>
<evidence type="ECO:0000256" key="3">
    <source>
        <dbReference type="ARBA" id="ARBA00022714"/>
    </source>
</evidence>
<organism evidence="11 12">
    <name type="scientific">Aliidongia dinghuensis</name>
    <dbReference type="NCBI Taxonomy" id="1867774"/>
    <lineage>
        <taxon>Bacteria</taxon>
        <taxon>Pseudomonadati</taxon>
        <taxon>Pseudomonadota</taxon>
        <taxon>Alphaproteobacteria</taxon>
        <taxon>Rhodospirillales</taxon>
        <taxon>Dongiaceae</taxon>
        <taxon>Aliidongia</taxon>
    </lineage>
</organism>
<dbReference type="PANTHER" id="PTHR21496:SF23">
    <property type="entry name" value="3-PHENYLPROPIONATE_CINNAMIC ACID DIOXYGENASE FERREDOXIN SUBUNIT"/>
    <property type="match status" value="1"/>
</dbReference>
<keyword evidence="8 9" id="KW-0472">Membrane</keyword>
<evidence type="ECO:0000313" key="11">
    <source>
        <dbReference type="EMBL" id="GGF18777.1"/>
    </source>
</evidence>
<feature type="transmembrane region" description="Helical" evidence="9">
    <location>
        <begin position="172"/>
        <end position="190"/>
    </location>
</feature>
<dbReference type="SUPFAM" id="SSF50022">
    <property type="entry name" value="ISP domain"/>
    <property type="match status" value="1"/>
</dbReference>
<evidence type="ECO:0000313" key="12">
    <source>
        <dbReference type="Proteomes" id="UP000646365"/>
    </source>
</evidence>
<proteinExistence type="predicted"/>
<feature type="domain" description="Rieske" evidence="10">
    <location>
        <begin position="240"/>
        <end position="335"/>
    </location>
</feature>
<dbReference type="Proteomes" id="UP000646365">
    <property type="component" value="Unassembled WGS sequence"/>
</dbReference>
<dbReference type="InterPro" id="IPR017941">
    <property type="entry name" value="Rieske_2Fe-2S"/>
</dbReference>
<evidence type="ECO:0000256" key="6">
    <source>
        <dbReference type="ARBA" id="ARBA00023004"/>
    </source>
</evidence>
<evidence type="ECO:0000256" key="9">
    <source>
        <dbReference type="SAM" id="Phobius"/>
    </source>
</evidence>
<keyword evidence="6" id="KW-0408">Iron</keyword>
<dbReference type="PANTHER" id="PTHR21496">
    <property type="entry name" value="FERREDOXIN-RELATED"/>
    <property type="match status" value="1"/>
</dbReference>
<dbReference type="RefSeq" id="WP_189046298.1">
    <property type="nucleotide sequence ID" value="NZ_BMJQ01000006.1"/>
</dbReference>
<keyword evidence="5 9" id="KW-1133">Transmembrane helix</keyword>
<evidence type="ECO:0000256" key="8">
    <source>
        <dbReference type="ARBA" id="ARBA00023136"/>
    </source>
</evidence>
<accession>A0A8J3E3G4</accession>
<dbReference type="InterPro" id="IPR036922">
    <property type="entry name" value="Rieske_2Fe-2S_sf"/>
</dbReference>
<protein>
    <recommendedName>
        <fullName evidence="10">Rieske domain-containing protein</fullName>
    </recommendedName>
</protein>
<reference evidence="11" key="2">
    <citation type="submission" date="2020-09" db="EMBL/GenBank/DDBJ databases">
        <authorList>
            <person name="Sun Q."/>
            <person name="Zhou Y."/>
        </authorList>
    </citation>
    <scope>NUCLEOTIDE SEQUENCE</scope>
    <source>
        <strain evidence="11">CGMCC 1.15725</strain>
    </source>
</reference>
<evidence type="ECO:0000256" key="7">
    <source>
        <dbReference type="ARBA" id="ARBA00023014"/>
    </source>
</evidence>
<dbReference type="GO" id="GO:0046872">
    <property type="term" value="F:metal ion binding"/>
    <property type="evidence" value="ECO:0007669"/>
    <property type="project" value="UniProtKB-KW"/>
</dbReference>
<feature type="transmembrane region" description="Helical" evidence="9">
    <location>
        <begin position="196"/>
        <end position="216"/>
    </location>
</feature>
<feature type="transmembrane region" description="Helical" evidence="9">
    <location>
        <begin position="16"/>
        <end position="35"/>
    </location>
</feature>
<evidence type="ECO:0000256" key="1">
    <source>
        <dbReference type="ARBA" id="ARBA00004141"/>
    </source>
</evidence>
<dbReference type="EMBL" id="BMJQ01000006">
    <property type="protein sequence ID" value="GGF18777.1"/>
    <property type="molecule type" value="Genomic_DNA"/>
</dbReference>
<evidence type="ECO:0000256" key="4">
    <source>
        <dbReference type="ARBA" id="ARBA00022723"/>
    </source>
</evidence>
<reference evidence="11" key="1">
    <citation type="journal article" date="2014" name="Int. J. Syst. Evol. Microbiol.">
        <title>Complete genome sequence of Corynebacterium casei LMG S-19264T (=DSM 44701T), isolated from a smear-ripened cheese.</title>
        <authorList>
            <consortium name="US DOE Joint Genome Institute (JGI-PGF)"/>
            <person name="Walter F."/>
            <person name="Albersmeier A."/>
            <person name="Kalinowski J."/>
            <person name="Ruckert C."/>
        </authorList>
    </citation>
    <scope>NUCLEOTIDE SEQUENCE</scope>
    <source>
        <strain evidence="11">CGMCC 1.15725</strain>
    </source>
</reference>
<dbReference type="CDD" id="cd03467">
    <property type="entry name" value="Rieske"/>
    <property type="match status" value="1"/>
</dbReference>
<keyword evidence="3" id="KW-0001">2Fe-2S</keyword>
<sequence length="356" mass="38328">MSAGFRAVQWNRHKQVYDLLLLAGVALYLAGFLALGPRLLPSDHPVTWETLRTRALGSCGLVMLTGILAIGPLARLDRRFLPLLYNRRHFGVLTCLVALAHAWSAIDWYHGAGKLDPLVSLLVSNPNYGSFLGFPFEALGVAALLILVVMAVTSHDFWLAFLTPPVWKAIHMAVYAAFGLLILHVALGVMQAERSAVVPVLLGGAVVLLGALHGAAARVERRRDETPDAADAAGWLAVGTVGELRANLADGRARIVVPPQGERIAVFRNGGRLSAVVNVCAHQNGPLGEGRIIDGCITCPWHGFQFRPENGRSPPPFTDKIATYRLKREGDIVLVDPRPLPPGTPVAPLPLEEAHG</sequence>
<keyword evidence="7" id="KW-0411">Iron-sulfur</keyword>
<dbReference type="GO" id="GO:0016020">
    <property type="term" value="C:membrane"/>
    <property type="evidence" value="ECO:0007669"/>
    <property type="project" value="UniProtKB-SubCell"/>
</dbReference>
<evidence type="ECO:0000256" key="5">
    <source>
        <dbReference type="ARBA" id="ARBA00022989"/>
    </source>
</evidence>
<dbReference type="Pfam" id="PF01794">
    <property type="entry name" value="Ferric_reduct"/>
    <property type="match status" value="1"/>
</dbReference>
<dbReference type="GO" id="GO:0051537">
    <property type="term" value="F:2 iron, 2 sulfur cluster binding"/>
    <property type="evidence" value="ECO:0007669"/>
    <property type="project" value="UniProtKB-KW"/>
</dbReference>
<name>A0A8J3E3G4_9PROT</name>
<comment type="caution">
    <text evidence="11">The sequence shown here is derived from an EMBL/GenBank/DDBJ whole genome shotgun (WGS) entry which is preliminary data.</text>
</comment>
<keyword evidence="12" id="KW-1185">Reference proteome</keyword>
<comment type="subcellular location">
    <subcellularLocation>
        <location evidence="1">Membrane</location>
        <topology evidence="1">Multi-pass membrane protein</topology>
    </subcellularLocation>
</comment>